<evidence type="ECO:0000313" key="3">
    <source>
        <dbReference type="EMBL" id="PHN03511.1"/>
    </source>
</evidence>
<gene>
    <name evidence="3" type="ORF">CRP01_26285</name>
</gene>
<dbReference type="InterPro" id="IPR036388">
    <property type="entry name" value="WH-like_DNA-bd_sf"/>
</dbReference>
<evidence type="ECO:0000313" key="4">
    <source>
        <dbReference type="Proteomes" id="UP000223913"/>
    </source>
</evidence>
<dbReference type="PANTHER" id="PTHR33202">
    <property type="entry name" value="ZINC UPTAKE REGULATION PROTEIN"/>
    <property type="match status" value="1"/>
</dbReference>
<sequence>MKRRNTAAKQTILDILQASRSVPLSQEDIEQKVAGKMNRVTVYRVLNSFYEDGYIHKILADDGKYYFAICLNCREDDHHHDHFHFRCLNCQKVECLQEEVKVQLPGGYRQESVNCLITGYCPECA</sequence>
<feature type="binding site" evidence="2">
    <location>
        <position position="79"/>
    </location>
    <ligand>
        <name>Fe cation</name>
        <dbReference type="ChEBI" id="CHEBI:24875"/>
    </ligand>
</feature>
<dbReference type="Gene3D" id="1.10.10.10">
    <property type="entry name" value="Winged helix-like DNA-binding domain superfamily/Winged helix DNA-binding domain"/>
    <property type="match status" value="1"/>
</dbReference>
<accession>A0A2D0N4R4</accession>
<feature type="binding site" evidence="1">
    <location>
        <position position="90"/>
    </location>
    <ligand>
        <name>Zn(2+)</name>
        <dbReference type="ChEBI" id="CHEBI:29105"/>
    </ligand>
</feature>
<dbReference type="GO" id="GO:0045892">
    <property type="term" value="P:negative regulation of DNA-templated transcription"/>
    <property type="evidence" value="ECO:0007669"/>
    <property type="project" value="TreeGrafter"/>
</dbReference>
<evidence type="ECO:0000256" key="1">
    <source>
        <dbReference type="PIRSR" id="PIRSR602481-1"/>
    </source>
</evidence>
<comment type="cofactor">
    <cofactor evidence="1">
        <name>Zn(2+)</name>
        <dbReference type="ChEBI" id="CHEBI:29105"/>
    </cofactor>
    <text evidence="1">Binds 1 zinc ion per subunit.</text>
</comment>
<dbReference type="EMBL" id="PDUD01000031">
    <property type="protein sequence ID" value="PHN03511.1"/>
    <property type="molecule type" value="Genomic_DNA"/>
</dbReference>
<dbReference type="InterPro" id="IPR036390">
    <property type="entry name" value="WH_DNA-bd_sf"/>
</dbReference>
<comment type="cofactor">
    <cofactor evidence="2">
        <name>Mn(2+)</name>
        <dbReference type="ChEBI" id="CHEBI:29035"/>
    </cofactor>
    <cofactor evidence="2">
        <name>Fe(2+)</name>
        <dbReference type="ChEBI" id="CHEBI:29033"/>
    </cofactor>
    <text evidence="2">Binds 1 Mn(2+) or Fe(2+) ion per subunit.</text>
</comment>
<dbReference type="Pfam" id="PF01475">
    <property type="entry name" value="FUR"/>
    <property type="match status" value="1"/>
</dbReference>
<dbReference type="Proteomes" id="UP000223913">
    <property type="component" value="Unassembled WGS sequence"/>
</dbReference>
<keyword evidence="1" id="KW-0862">Zinc</keyword>
<reference evidence="3 4" key="1">
    <citation type="submission" date="2017-10" db="EMBL/GenBank/DDBJ databases">
        <title>The draft genome sequence of Lewinella nigricans NBRC 102662.</title>
        <authorList>
            <person name="Wang K."/>
        </authorList>
    </citation>
    <scope>NUCLEOTIDE SEQUENCE [LARGE SCALE GENOMIC DNA]</scope>
    <source>
        <strain evidence="3 4">NBRC 102662</strain>
    </source>
</reference>
<dbReference type="GO" id="GO:0008270">
    <property type="term" value="F:zinc ion binding"/>
    <property type="evidence" value="ECO:0007669"/>
    <property type="project" value="TreeGrafter"/>
</dbReference>
<dbReference type="GO" id="GO:0003700">
    <property type="term" value="F:DNA-binding transcription factor activity"/>
    <property type="evidence" value="ECO:0007669"/>
    <property type="project" value="InterPro"/>
</dbReference>
<dbReference type="RefSeq" id="WP_099153093.1">
    <property type="nucleotide sequence ID" value="NZ_PDUD01000031.1"/>
</dbReference>
<organism evidence="3 4">
    <name type="scientific">Flavilitoribacter nigricans (strain ATCC 23147 / DSM 23189 / NBRC 102662 / NCIMB 1420 / SS-2)</name>
    <name type="common">Lewinella nigricans</name>
    <dbReference type="NCBI Taxonomy" id="1122177"/>
    <lineage>
        <taxon>Bacteria</taxon>
        <taxon>Pseudomonadati</taxon>
        <taxon>Bacteroidota</taxon>
        <taxon>Saprospiria</taxon>
        <taxon>Saprospirales</taxon>
        <taxon>Lewinellaceae</taxon>
        <taxon>Flavilitoribacter</taxon>
    </lineage>
</organism>
<keyword evidence="1" id="KW-0479">Metal-binding</keyword>
<protein>
    <submittedName>
        <fullName evidence="3">Transcriptional regulator</fullName>
    </submittedName>
</protein>
<keyword evidence="4" id="KW-1185">Reference proteome</keyword>
<dbReference type="GO" id="GO:1900376">
    <property type="term" value="P:regulation of secondary metabolite biosynthetic process"/>
    <property type="evidence" value="ECO:0007669"/>
    <property type="project" value="TreeGrafter"/>
</dbReference>
<dbReference type="InterPro" id="IPR002481">
    <property type="entry name" value="FUR"/>
</dbReference>
<proteinExistence type="predicted"/>
<feature type="binding site" evidence="2">
    <location>
        <position position="81"/>
    </location>
    <ligand>
        <name>Fe cation</name>
        <dbReference type="ChEBI" id="CHEBI:24875"/>
    </ligand>
</feature>
<comment type="caution">
    <text evidence="3">The sequence shown here is derived from an EMBL/GenBank/DDBJ whole genome shotgun (WGS) entry which is preliminary data.</text>
</comment>
<feature type="binding site" evidence="1">
    <location>
        <position position="124"/>
    </location>
    <ligand>
        <name>Zn(2+)</name>
        <dbReference type="ChEBI" id="CHEBI:29105"/>
    </ligand>
</feature>
<keyword evidence="2" id="KW-0408">Iron</keyword>
<dbReference type="OrthoDB" id="594893at2"/>
<feature type="binding site" evidence="2">
    <location>
        <position position="98"/>
    </location>
    <ligand>
        <name>Fe cation</name>
        <dbReference type="ChEBI" id="CHEBI:24875"/>
    </ligand>
</feature>
<feature type="binding site" evidence="1">
    <location>
        <position position="87"/>
    </location>
    <ligand>
        <name>Zn(2+)</name>
        <dbReference type="ChEBI" id="CHEBI:29105"/>
    </ligand>
</feature>
<dbReference type="AlphaFoldDB" id="A0A2D0N4R4"/>
<feature type="binding site" evidence="1">
    <location>
        <position position="121"/>
    </location>
    <ligand>
        <name>Zn(2+)</name>
        <dbReference type="ChEBI" id="CHEBI:29105"/>
    </ligand>
</feature>
<name>A0A2D0N4R4_FLAN2</name>
<dbReference type="GO" id="GO:0000976">
    <property type="term" value="F:transcription cis-regulatory region binding"/>
    <property type="evidence" value="ECO:0007669"/>
    <property type="project" value="TreeGrafter"/>
</dbReference>
<dbReference type="SUPFAM" id="SSF46785">
    <property type="entry name" value="Winged helix' DNA-binding domain"/>
    <property type="match status" value="1"/>
</dbReference>
<evidence type="ECO:0000256" key="2">
    <source>
        <dbReference type="PIRSR" id="PIRSR602481-2"/>
    </source>
</evidence>
<dbReference type="PANTHER" id="PTHR33202:SF7">
    <property type="entry name" value="FERRIC UPTAKE REGULATION PROTEIN"/>
    <property type="match status" value="1"/>
</dbReference>